<dbReference type="EMBL" id="JAUTXT010000069">
    <property type="protein sequence ID" value="KAK3669880.1"/>
    <property type="molecule type" value="Genomic_DNA"/>
</dbReference>
<keyword evidence="1" id="KW-0812">Transmembrane</keyword>
<feature type="transmembrane region" description="Helical" evidence="1">
    <location>
        <begin position="63"/>
        <end position="84"/>
    </location>
</feature>
<feature type="transmembrane region" description="Helical" evidence="1">
    <location>
        <begin position="96"/>
        <end position="118"/>
    </location>
</feature>
<evidence type="ECO:0000256" key="1">
    <source>
        <dbReference type="SAM" id="Phobius"/>
    </source>
</evidence>
<dbReference type="AlphaFoldDB" id="A0AAE0WI40"/>
<keyword evidence="3" id="KW-1185">Reference proteome</keyword>
<protein>
    <submittedName>
        <fullName evidence="2">Uncharacterized protein</fullName>
    </submittedName>
</protein>
<gene>
    <name evidence="2" type="ORF">LTR78_010261</name>
</gene>
<evidence type="ECO:0000313" key="3">
    <source>
        <dbReference type="Proteomes" id="UP001274830"/>
    </source>
</evidence>
<reference evidence="2" key="1">
    <citation type="submission" date="2023-07" db="EMBL/GenBank/DDBJ databases">
        <title>Black Yeasts Isolated from many extreme environments.</title>
        <authorList>
            <person name="Coleine C."/>
            <person name="Stajich J.E."/>
            <person name="Selbmann L."/>
        </authorList>
    </citation>
    <scope>NUCLEOTIDE SEQUENCE</scope>
    <source>
        <strain evidence="2">CCFEE 5485</strain>
    </source>
</reference>
<evidence type="ECO:0000313" key="2">
    <source>
        <dbReference type="EMBL" id="KAK3669880.1"/>
    </source>
</evidence>
<accession>A0AAE0WI40</accession>
<keyword evidence="1" id="KW-0472">Membrane</keyword>
<dbReference type="InterPro" id="IPR013901">
    <property type="entry name" value="Anthrone_oxy"/>
</dbReference>
<comment type="caution">
    <text evidence="2">The sequence shown here is derived from an EMBL/GenBank/DDBJ whole genome shotgun (WGS) entry which is preliminary data.</text>
</comment>
<organism evidence="2 3">
    <name type="scientific">Recurvomyces mirabilis</name>
    <dbReference type="NCBI Taxonomy" id="574656"/>
    <lineage>
        <taxon>Eukaryota</taxon>
        <taxon>Fungi</taxon>
        <taxon>Dikarya</taxon>
        <taxon>Ascomycota</taxon>
        <taxon>Pezizomycotina</taxon>
        <taxon>Dothideomycetes</taxon>
        <taxon>Dothideomycetidae</taxon>
        <taxon>Mycosphaerellales</taxon>
        <taxon>Teratosphaeriaceae</taxon>
        <taxon>Recurvomyces</taxon>
    </lineage>
</organism>
<name>A0AAE0WI40_9PEZI</name>
<dbReference type="Pfam" id="PF08592">
    <property type="entry name" value="Anthrone_oxy"/>
    <property type="match status" value="1"/>
</dbReference>
<sequence length="306" mass="33321">MASTGNLWWMTPLQAVATLGAAVNFGGSALQSPLIMPMLQLPSVPAHHAGKMTDYLLHNSEHFFPPLNAVCTLSNLAVTVTAFLYRDSSRVAAEKLPYVATCFGMSIATTAYALLIMVPMNRRMGVMAKNLEVNNSDDKSEKELRQLQKKWTALNYVLDALAALAADPVALVEALLALLKYELALASAAVNLELNELASALKELASAPEAVLASDERADISEDAMAFALEMREPASRPEVAEAMAAEREESAVMRAEEAAARFEVTWDWIEEARSLGRPEEAAARLEETWDWIEAARSVVVWAEAV</sequence>
<keyword evidence="1" id="KW-1133">Transmembrane helix</keyword>
<proteinExistence type="predicted"/>
<dbReference type="Proteomes" id="UP001274830">
    <property type="component" value="Unassembled WGS sequence"/>
</dbReference>